<dbReference type="VEuPathDB" id="GiardiaDB:QR46_2583"/>
<evidence type="ECO:0000313" key="1">
    <source>
        <dbReference type="EMBL" id="KWX13406.1"/>
    </source>
</evidence>
<dbReference type="AlphaFoldDB" id="A0A132NTM3"/>
<protein>
    <submittedName>
        <fullName evidence="1">Uncharacterized protein</fullName>
    </submittedName>
</protein>
<dbReference type="Proteomes" id="UP000070089">
    <property type="component" value="Unassembled WGS sequence"/>
</dbReference>
<evidence type="ECO:0000313" key="2">
    <source>
        <dbReference type="Proteomes" id="UP000070089"/>
    </source>
</evidence>
<dbReference type="OrthoDB" id="10249984at2759"/>
<accession>A0A132NTM3</accession>
<proteinExistence type="predicted"/>
<sequence>MTAGSQGPILRLLIFTPSQDTNKQAKLILDRSFSSEPLKGRPESILAMVQAMARCSESTEIGDENDFRVVILGAGTSPQTSMLYKRTSSMIAIVVLTYPLQLRRYIEVFLNALVIEPTTNITEERVNELLKDTIPPR</sequence>
<gene>
    <name evidence="1" type="ORF">QR46_2583</name>
</gene>
<name>A0A132NTM3_GIAIN</name>
<comment type="caution">
    <text evidence="1">The sequence shown here is derived from an EMBL/GenBank/DDBJ whole genome shotgun (WGS) entry which is preliminary data.</text>
</comment>
<organism evidence="1 2">
    <name type="scientific">Giardia duodenalis assemblage B</name>
    <dbReference type="NCBI Taxonomy" id="1394984"/>
    <lineage>
        <taxon>Eukaryota</taxon>
        <taxon>Metamonada</taxon>
        <taxon>Diplomonadida</taxon>
        <taxon>Hexamitidae</taxon>
        <taxon>Giardiinae</taxon>
        <taxon>Giardia</taxon>
    </lineage>
</organism>
<reference evidence="1 2" key="1">
    <citation type="journal article" date="2015" name="Mol. Biochem. Parasitol.">
        <title>Identification of polymorphic genes for use in assemblage B genotyping assays through comparative genomics of multiple assemblage B Giardia duodenalis isolates.</title>
        <authorList>
            <person name="Wielinga C."/>
            <person name="Thompson R.C."/>
            <person name="Monis P."/>
            <person name="Ryan U."/>
        </authorList>
    </citation>
    <scope>NUCLEOTIDE SEQUENCE [LARGE SCALE GENOMIC DNA]</scope>
    <source>
        <strain evidence="1 2">BAH15c1</strain>
    </source>
</reference>
<dbReference type="EMBL" id="JXTI01000070">
    <property type="protein sequence ID" value="KWX13406.1"/>
    <property type="molecule type" value="Genomic_DNA"/>
</dbReference>